<proteinExistence type="predicted"/>
<gene>
    <name evidence="1" type="ORF">SEMRO_828_G207951.1</name>
</gene>
<name>A0A9N8EDA5_9STRA</name>
<dbReference type="EMBL" id="CAICTM010000827">
    <property type="protein sequence ID" value="CAB9517064.1"/>
    <property type="molecule type" value="Genomic_DNA"/>
</dbReference>
<comment type="caution">
    <text evidence="1">The sequence shown here is derived from an EMBL/GenBank/DDBJ whole genome shotgun (WGS) entry which is preliminary data.</text>
</comment>
<accession>A0A9N8EDA5</accession>
<evidence type="ECO:0000313" key="1">
    <source>
        <dbReference type="EMBL" id="CAB9517064.1"/>
    </source>
</evidence>
<evidence type="ECO:0000313" key="2">
    <source>
        <dbReference type="Proteomes" id="UP001153069"/>
    </source>
</evidence>
<dbReference type="AlphaFoldDB" id="A0A9N8EDA5"/>
<protein>
    <submittedName>
        <fullName evidence="1">Uncharacterized protein</fullName>
    </submittedName>
</protein>
<keyword evidence="2" id="KW-1185">Reference proteome</keyword>
<sequence length="279" mass="32695">MSHRLMKTLPAGMQRWSTKHGSENCGVGKTLCHWQLQADADCPRCGNPEDTTHVLRCADTEATSLWSAHMIELGSLLADLHTPLELHTAVLDRLQHWRQNIPFVVDPTWSPQLRATIQSQDTIGWKCFLEGLPTKLLSRYMDVYYSSQGFSFTGNSWLYKIQRRSHLMAWSLWEHRNTTLHDERRPRHKQALHFLHQSITHEYLQGRGTLPPSQHHFFRLCLIQLLSRHTHFKQSWLQNLHAARDREDRRRMLLTEDRSASALYLWMKTGRLRSLPNPP</sequence>
<reference evidence="1" key="1">
    <citation type="submission" date="2020-06" db="EMBL/GenBank/DDBJ databases">
        <authorList>
            <consortium name="Plant Systems Biology data submission"/>
        </authorList>
    </citation>
    <scope>NUCLEOTIDE SEQUENCE</scope>
    <source>
        <strain evidence="1">D6</strain>
    </source>
</reference>
<dbReference type="Proteomes" id="UP001153069">
    <property type="component" value="Unassembled WGS sequence"/>
</dbReference>
<organism evidence="1 2">
    <name type="scientific">Seminavis robusta</name>
    <dbReference type="NCBI Taxonomy" id="568900"/>
    <lineage>
        <taxon>Eukaryota</taxon>
        <taxon>Sar</taxon>
        <taxon>Stramenopiles</taxon>
        <taxon>Ochrophyta</taxon>
        <taxon>Bacillariophyta</taxon>
        <taxon>Bacillariophyceae</taxon>
        <taxon>Bacillariophycidae</taxon>
        <taxon>Naviculales</taxon>
        <taxon>Naviculaceae</taxon>
        <taxon>Seminavis</taxon>
    </lineage>
</organism>